<dbReference type="AlphaFoldDB" id="A0A7H9EIP1"/>
<dbReference type="Proteomes" id="UP000510886">
    <property type="component" value="Chromosome"/>
</dbReference>
<evidence type="ECO:0000256" key="7">
    <source>
        <dbReference type="ARBA" id="ARBA00034125"/>
    </source>
</evidence>
<comment type="subcellular location">
    <subcellularLocation>
        <location evidence="1">Cell membrane</location>
        <topology evidence="1">Multi-pass membrane protein</topology>
    </subcellularLocation>
</comment>
<gene>
    <name evidence="10" type="ORF">GTO87_00925</name>
</gene>
<keyword evidence="5 8" id="KW-1133">Transmembrane helix</keyword>
<keyword evidence="3" id="KW-0997">Cell inner membrane</keyword>
<reference evidence="10 11" key="1">
    <citation type="submission" date="2020-01" db="EMBL/GenBank/DDBJ databases">
        <title>Complete and circular genome sequences of six lactobacillus isolates from horses.</title>
        <authorList>
            <person name="Hassan H.M."/>
        </authorList>
    </citation>
    <scope>NUCLEOTIDE SEQUENCE [LARGE SCALE GENOMIC DNA]</scope>
    <source>
        <strain evidence="10 11">1A</strain>
    </source>
</reference>
<evidence type="ECO:0000313" key="11">
    <source>
        <dbReference type="Proteomes" id="UP000510886"/>
    </source>
</evidence>
<feature type="transmembrane region" description="Helical" evidence="8">
    <location>
        <begin position="36"/>
        <end position="67"/>
    </location>
</feature>
<evidence type="ECO:0000256" key="3">
    <source>
        <dbReference type="ARBA" id="ARBA00022519"/>
    </source>
</evidence>
<comment type="similarity">
    <text evidence="7">Belongs to the ThrE exporter (TC 2.A.79) family.</text>
</comment>
<feature type="transmembrane region" description="Helical" evidence="8">
    <location>
        <begin position="79"/>
        <end position="99"/>
    </location>
</feature>
<dbReference type="PANTHER" id="PTHR34390:SF1">
    <property type="entry name" value="SUCCINATE TRANSPORTER SUBUNIT YJJB-RELATED"/>
    <property type="match status" value="1"/>
</dbReference>
<evidence type="ECO:0000313" key="10">
    <source>
        <dbReference type="EMBL" id="QLL77319.1"/>
    </source>
</evidence>
<evidence type="ECO:0000256" key="5">
    <source>
        <dbReference type="ARBA" id="ARBA00022989"/>
    </source>
</evidence>
<dbReference type="GO" id="GO:0015744">
    <property type="term" value="P:succinate transport"/>
    <property type="evidence" value="ECO:0007669"/>
    <property type="project" value="TreeGrafter"/>
</dbReference>
<sequence>MTTIISIALSYLATVAFGILINIPRKALHSCGLVGAFGWAIYLAIKAITFGVMLANVCSAFAIGIGAMMAAQRHRMPMILFNIPSLVPLVPGGQAYRAVQNFALGNNDLAIEYLIQVTMIAAAIAMGFLVAEIIAQAYFKFWTKQKR</sequence>
<organism evidence="10 11">
    <name type="scientific">Ligilactobacillus saerimneri</name>
    <dbReference type="NCBI Taxonomy" id="228229"/>
    <lineage>
        <taxon>Bacteria</taxon>
        <taxon>Bacillati</taxon>
        <taxon>Bacillota</taxon>
        <taxon>Bacilli</taxon>
        <taxon>Lactobacillales</taxon>
        <taxon>Lactobacillaceae</taxon>
        <taxon>Ligilactobacillus</taxon>
    </lineage>
</organism>
<accession>A0A7H9EIP1</accession>
<evidence type="ECO:0000256" key="4">
    <source>
        <dbReference type="ARBA" id="ARBA00022692"/>
    </source>
</evidence>
<dbReference type="RefSeq" id="WP_009553874.1">
    <property type="nucleotide sequence ID" value="NZ_CALVCX010000113.1"/>
</dbReference>
<dbReference type="GeneID" id="89599136"/>
<dbReference type="PANTHER" id="PTHR34390">
    <property type="entry name" value="UPF0442 PROTEIN YJJB-RELATED"/>
    <property type="match status" value="1"/>
</dbReference>
<evidence type="ECO:0000256" key="6">
    <source>
        <dbReference type="ARBA" id="ARBA00023136"/>
    </source>
</evidence>
<keyword evidence="4 8" id="KW-0812">Transmembrane</keyword>
<evidence type="ECO:0000256" key="2">
    <source>
        <dbReference type="ARBA" id="ARBA00022475"/>
    </source>
</evidence>
<dbReference type="InterPro" id="IPR024528">
    <property type="entry name" value="ThrE_2"/>
</dbReference>
<protein>
    <submittedName>
        <fullName evidence="10">Threonine/serine exporter</fullName>
    </submittedName>
</protein>
<evidence type="ECO:0000256" key="8">
    <source>
        <dbReference type="SAM" id="Phobius"/>
    </source>
</evidence>
<proteinExistence type="inferred from homology"/>
<keyword evidence="6 8" id="KW-0472">Membrane</keyword>
<dbReference type="Pfam" id="PF12821">
    <property type="entry name" value="ThrE_2"/>
    <property type="match status" value="1"/>
</dbReference>
<dbReference type="InterPro" id="IPR050539">
    <property type="entry name" value="ThrE_Dicarb/AminoAcid_Exp"/>
</dbReference>
<feature type="transmembrane region" description="Helical" evidence="8">
    <location>
        <begin position="119"/>
        <end position="139"/>
    </location>
</feature>
<dbReference type="KEGG" id="lsw:GTO87_00925"/>
<feature type="domain" description="Threonine/Serine exporter ThrE" evidence="9">
    <location>
        <begin position="7"/>
        <end position="134"/>
    </location>
</feature>
<feature type="transmembrane region" description="Helical" evidence="8">
    <location>
        <begin position="7"/>
        <end position="24"/>
    </location>
</feature>
<name>A0A7H9EIP1_9LACO</name>
<dbReference type="EMBL" id="CP047418">
    <property type="protein sequence ID" value="QLL77319.1"/>
    <property type="molecule type" value="Genomic_DNA"/>
</dbReference>
<keyword evidence="2" id="KW-1003">Cell membrane</keyword>
<evidence type="ECO:0000256" key="1">
    <source>
        <dbReference type="ARBA" id="ARBA00004651"/>
    </source>
</evidence>
<evidence type="ECO:0000259" key="9">
    <source>
        <dbReference type="Pfam" id="PF12821"/>
    </source>
</evidence>
<dbReference type="GO" id="GO:0005886">
    <property type="term" value="C:plasma membrane"/>
    <property type="evidence" value="ECO:0007669"/>
    <property type="project" value="UniProtKB-SubCell"/>
</dbReference>